<dbReference type="EMBL" id="LR746496">
    <property type="protein sequence ID" value="CAA7600902.1"/>
    <property type="molecule type" value="Genomic_DNA"/>
</dbReference>
<dbReference type="EMBL" id="CDGJ01000104">
    <property type="protein sequence ID" value="CEJ08941.1"/>
    <property type="molecule type" value="Genomic_DNA"/>
</dbReference>
<keyword evidence="3" id="KW-1185">Reference proteome</keyword>
<gene>
    <name evidence="1" type="ORF">DEACI_1555</name>
    <name evidence="2" type="ORF">DEACI_3423</name>
</gene>
<accession>A0A8S0WFC4</accession>
<dbReference type="GO" id="GO:0016301">
    <property type="term" value="F:kinase activity"/>
    <property type="evidence" value="ECO:0007669"/>
    <property type="project" value="UniProtKB-KW"/>
</dbReference>
<evidence type="ECO:0000313" key="3">
    <source>
        <dbReference type="Proteomes" id="UP001071230"/>
    </source>
</evidence>
<sequence length="115" mass="12181">MMVTQGGCWGFPASAQYGGLDVGAAAGAERAELALEVFCYQDFSSVSLTVEPARTATVEAVKPSRESGALISLDPNLRLSLLTEESLAREAIRKAVGQPDVAKLNEHSSKERIEG</sequence>
<proteinExistence type="predicted"/>
<dbReference type="KEGG" id="aacx:DEACI_1555"/>
<dbReference type="Gene3D" id="3.40.1190.20">
    <property type="match status" value="1"/>
</dbReference>
<dbReference type="Proteomes" id="UP000836597">
    <property type="component" value="Chromosome"/>
</dbReference>
<evidence type="ECO:0000313" key="1">
    <source>
        <dbReference type="EMBL" id="CAA7600902.1"/>
    </source>
</evidence>
<keyword evidence="2" id="KW-0808">Transferase</keyword>
<evidence type="ECO:0000313" key="2">
    <source>
        <dbReference type="EMBL" id="CEJ08941.1"/>
    </source>
</evidence>
<protein>
    <submittedName>
        <fullName evidence="2">Carbohydrate kinase PfkB</fullName>
    </submittedName>
    <submittedName>
        <fullName evidence="1">Ribokinase-like</fullName>
    </submittedName>
</protein>
<dbReference type="InterPro" id="IPR029056">
    <property type="entry name" value="Ribokinase-like"/>
</dbReference>
<organism evidence="1">
    <name type="scientific">Acididesulfobacillus acetoxydans</name>
    <dbReference type="NCBI Taxonomy" id="1561005"/>
    <lineage>
        <taxon>Bacteria</taxon>
        <taxon>Bacillati</taxon>
        <taxon>Bacillota</taxon>
        <taxon>Clostridia</taxon>
        <taxon>Eubacteriales</taxon>
        <taxon>Peptococcaceae</taxon>
        <taxon>Acididesulfobacillus</taxon>
    </lineage>
</organism>
<reference evidence="2" key="1">
    <citation type="submission" date="2014-11" db="EMBL/GenBank/DDBJ databases">
        <authorList>
            <person name="Hornung B.V."/>
        </authorList>
    </citation>
    <scope>NUCLEOTIDE SEQUENCE</scope>
    <source>
        <strain evidence="2">INE</strain>
    </source>
</reference>
<keyword evidence="2" id="KW-0418">Kinase</keyword>
<dbReference type="SUPFAM" id="SSF53613">
    <property type="entry name" value="Ribokinase-like"/>
    <property type="match status" value="1"/>
</dbReference>
<dbReference type="AlphaFoldDB" id="A0A8S0WFC4"/>
<dbReference type="Proteomes" id="UP001071230">
    <property type="component" value="Unassembled WGS sequence"/>
</dbReference>
<reference evidence="1" key="2">
    <citation type="submission" date="2020-01" db="EMBL/GenBank/DDBJ databases">
        <authorList>
            <person name="Hornung B."/>
        </authorList>
    </citation>
    <scope>NUCLEOTIDE SEQUENCE</scope>
    <source>
        <strain evidence="1">PacBioINE</strain>
    </source>
</reference>
<name>A0A8S0WFC4_9FIRM</name>